<dbReference type="Proteomes" id="UP000188318">
    <property type="component" value="Unassembled WGS sequence"/>
</dbReference>
<gene>
    <name evidence="3" type="ORF">ASPCADRAFT_202711</name>
</gene>
<dbReference type="PROSITE" id="PS50142">
    <property type="entry name" value="RNASE_3_2"/>
    <property type="match status" value="1"/>
</dbReference>
<feature type="domain" description="RNase III" evidence="2">
    <location>
        <begin position="9"/>
        <end position="128"/>
    </location>
</feature>
<keyword evidence="4" id="KW-1185">Reference proteome</keyword>
<organism evidence="3 4">
    <name type="scientific">Aspergillus carbonarius (strain ITEM 5010)</name>
    <dbReference type="NCBI Taxonomy" id="602072"/>
    <lineage>
        <taxon>Eukaryota</taxon>
        <taxon>Fungi</taxon>
        <taxon>Dikarya</taxon>
        <taxon>Ascomycota</taxon>
        <taxon>Pezizomycotina</taxon>
        <taxon>Eurotiomycetes</taxon>
        <taxon>Eurotiomycetidae</taxon>
        <taxon>Eurotiales</taxon>
        <taxon>Aspergillaceae</taxon>
        <taxon>Aspergillus</taxon>
        <taxon>Aspergillus subgen. Circumdati</taxon>
    </lineage>
</organism>
<dbReference type="InterPro" id="IPR000999">
    <property type="entry name" value="RNase_III_dom"/>
</dbReference>
<dbReference type="VEuPathDB" id="FungiDB:ASPCADRAFT_202711"/>
<name>A0A1R3S2F2_ASPC5</name>
<dbReference type="InterPro" id="IPR036389">
    <property type="entry name" value="RNase_III_sf"/>
</dbReference>
<dbReference type="OrthoDB" id="67027at2759"/>
<evidence type="ECO:0000313" key="4">
    <source>
        <dbReference type="Proteomes" id="UP000188318"/>
    </source>
</evidence>
<dbReference type="GO" id="GO:0004525">
    <property type="term" value="F:ribonuclease III activity"/>
    <property type="evidence" value="ECO:0007669"/>
    <property type="project" value="InterPro"/>
</dbReference>
<dbReference type="AlphaFoldDB" id="A0A1R3S2F2"/>
<feature type="region of interest" description="Disordered" evidence="1">
    <location>
        <begin position="266"/>
        <end position="290"/>
    </location>
</feature>
<evidence type="ECO:0000259" key="2">
    <source>
        <dbReference type="PROSITE" id="PS50142"/>
    </source>
</evidence>
<proteinExistence type="predicted"/>
<sequence length="608" mass="68331">MATPHDLKVEALEQIIGHTFSLKPLIRLARTSAGANPDNYDGNRKLSQLGASVIDCVLAIIVFFTGGSREYTADLRKSFLNKDKYYAAAKRNGIDDCIDYNERTGPDSPEVLRKAINAIIAAVFLDTLNMKTTLIVILRIFVQTSDNRYFWELPSVSAATVEAVSSFLRMIMVQNAGVVDPSILTIQHPVTTFDPSPMVHRFLEQGSKDPPPVSPNPEGTAREQDRASDILFQFLREDVWSSDGDLNPTGAETEEVEHNSMAAILDPPNVRSSRKGGQVARRQRDTLNDSEAGAVMRESKRRCRAASTNVSILHGEAAVQILLQERQHCAAQNMPPPENRYFNPAVVTKALTLEADSLGNLTILLLTIASPHSIVALREMMCCARAQKTVHSHRLTKNVTKKQRYEIIKQLKQENALLRLLRWYHLLELFEHCGGSRTRYSMGYVNTTSADFEHPKRCAGNPSRKDDAEVAHAMMNELFPDLSPTSSVYAQEYKSIKYYRKLGQRLYLLTDRFGPGILGLTLDTIHELEVSDTELLNPKNKTFRDFVNLLDESHGHWLRRCSDAASSLLRPFLEFTLDNTVPFRLEFTDPECILKQPKCSESLLQLIT</sequence>
<evidence type="ECO:0000256" key="1">
    <source>
        <dbReference type="SAM" id="MobiDB-lite"/>
    </source>
</evidence>
<reference evidence="4" key="1">
    <citation type="journal article" date="2017" name="Genome Biol.">
        <title>Comparative genomics reveals high biological diversity and specific adaptations in the industrially and medically important fungal genus Aspergillus.</title>
        <authorList>
            <person name="de Vries R.P."/>
            <person name="Riley R."/>
            <person name="Wiebenga A."/>
            <person name="Aguilar-Osorio G."/>
            <person name="Amillis S."/>
            <person name="Uchima C.A."/>
            <person name="Anderluh G."/>
            <person name="Asadollahi M."/>
            <person name="Askin M."/>
            <person name="Barry K."/>
            <person name="Battaglia E."/>
            <person name="Bayram O."/>
            <person name="Benocci T."/>
            <person name="Braus-Stromeyer S.A."/>
            <person name="Caldana C."/>
            <person name="Canovas D."/>
            <person name="Cerqueira G.C."/>
            <person name="Chen F."/>
            <person name="Chen W."/>
            <person name="Choi C."/>
            <person name="Clum A."/>
            <person name="Dos Santos R.A."/>
            <person name="Damasio A.R."/>
            <person name="Diallinas G."/>
            <person name="Emri T."/>
            <person name="Fekete E."/>
            <person name="Flipphi M."/>
            <person name="Freyberg S."/>
            <person name="Gallo A."/>
            <person name="Gournas C."/>
            <person name="Habgood R."/>
            <person name="Hainaut M."/>
            <person name="Harispe M.L."/>
            <person name="Henrissat B."/>
            <person name="Hilden K.S."/>
            <person name="Hope R."/>
            <person name="Hossain A."/>
            <person name="Karabika E."/>
            <person name="Karaffa L."/>
            <person name="Karanyi Z."/>
            <person name="Krasevec N."/>
            <person name="Kuo A."/>
            <person name="Kusch H."/>
            <person name="LaButti K."/>
            <person name="Lagendijk E.L."/>
            <person name="Lapidus A."/>
            <person name="Levasseur A."/>
            <person name="Lindquist E."/>
            <person name="Lipzen A."/>
            <person name="Logrieco A.F."/>
            <person name="MacCabe A."/>
            <person name="Maekelae M.R."/>
            <person name="Malavazi I."/>
            <person name="Melin P."/>
            <person name="Meyer V."/>
            <person name="Mielnichuk N."/>
            <person name="Miskei M."/>
            <person name="Molnar A.P."/>
            <person name="Mule G."/>
            <person name="Ngan C.Y."/>
            <person name="Orejas M."/>
            <person name="Orosz E."/>
            <person name="Ouedraogo J.P."/>
            <person name="Overkamp K.M."/>
            <person name="Park H.-S."/>
            <person name="Perrone G."/>
            <person name="Piumi F."/>
            <person name="Punt P.J."/>
            <person name="Ram A.F."/>
            <person name="Ramon A."/>
            <person name="Rauscher S."/>
            <person name="Record E."/>
            <person name="Riano-Pachon D.M."/>
            <person name="Robert V."/>
            <person name="Roehrig J."/>
            <person name="Ruller R."/>
            <person name="Salamov A."/>
            <person name="Salih N.S."/>
            <person name="Samson R.A."/>
            <person name="Sandor E."/>
            <person name="Sanguinetti M."/>
            <person name="Schuetze T."/>
            <person name="Sepcic K."/>
            <person name="Shelest E."/>
            <person name="Sherlock G."/>
            <person name="Sophianopoulou V."/>
            <person name="Squina F.M."/>
            <person name="Sun H."/>
            <person name="Susca A."/>
            <person name="Todd R.B."/>
            <person name="Tsang A."/>
            <person name="Unkles S.E."/>
            <person name="van de Wiele N."/>
            <person name="van Rossen-Uffink D."/>
            <person name="Oliveira J.V."/>
            <person name="Vesth T.C."/>
            <person name="Visser J."/>
            <person name="Yu J.-H."/>
            <person name="Zhou M."/>
            <person name="Andersen M.R."/>
            <person name="Archer D.B."/>
            <person name="Baker S.E."/>
            <person name="Benoit I."/>
            <person name="Brakhage A.A."/>
            <person name="Braus G.H."/>
            <person name="Fischer R."/>
            <person name="Frisvad J.C."/>
            <person name="Goldman G.H."/>
            <person name="Houbraken J."/>
            <person name="Oakley B."/>
            <person name="Pocsi I."/>
            <person name="Scazzocchio C."/>
            <person name="Seiboth B."/>
            <person name="vanKuyk P.A."/>
            <person name="Wortman J."/>
            <person name="Dyer P.S."/>
            <person name="Grigoriev I.V."/>
        </authorList>
    </citation>
    <scope>NUCLEOTIDE SEQUENCE [LARGE SCALE GENOMIC DNA]</scope>
    <source>
        <strain evidence="4">ITEM 5010</strain>
    </source>
</reference>
<dbReference type="OMA" id="NYDGNRK"/>
<dbReference type="GO" id="GO:0006396">
    <property type="term" value="P:RNA processing"/>
    <property type="evidence" value="ECO:0007669"/>
    <property type="project" value="InterPro"/>
</dbReference>
<accession>A0A1R3S2F2</accession>
<dbReference type="Gene3D" id="1.10.1520.10">
    <property type="entry name" value="Ribonuclease III domain"/>
    <property type="match status" value="1"/>
</dbReference>
<dbReference type="SUPFAM" id="SSF69065">
    <property type="entry name" value="RNase III domain-like"/>
    <property type="match status" value="1"/>
</dbReference>
<feature type="region of interest" description="Disordered" evidence="1">
    <location>
        <begin position="202"/>
        <end position="223"/>
    </location>
</feature>
<dbReference type="EMBL" id="KV907493">
    <property type="protein sequence ID" value="OOG00878.1"/>
    <property type="molecule type" value="Genomic_DNA"/>
</dbReference>
<dbReference type="STRING" id="602072.A0A1R3S2F2"/>
<protein>
    <recommendedName>
        <fullName evidence="2">RNase III domain-containing protein</fullName>
    </recommendedName>
</protein>
<evidence type="ECO:0000313" key="3">
    <source>
        <dbReference type="EMBL" id="OOG00878.1"/>
    </source>
</evidence>